<dbReference type="PANTHER" id="PTHR43751">
    <property type="entry name" value="SULFATASE"/>
    <property type="match status" value="1"/>
</dbReference>
<evidence type="ECO:0000259" key="2">
    <source>
        <dbReference type="Pfam" id="PF00884"/>
    </source>
</evidence>
<dbReference type="InterPro" id="IPR017850">
    <property type="entry name" value="Alkaline_phosphatase_core_sf"/>
</dbReference>
<dbReference type="GeneID" id="56039263"/>
<evidence type="ECO:0000313" key="4">
    <source>
        <dbReference type="Proteomes" id="UP000509626"/>
    </source>
</evidence>
<feature type="region of interest" description="Disordered" evidence="1">
    <location>
        <begin position="370"/>
        <end position="399"/>
    </location>
</feature>
<dbReference type="SUPFAM" id="SSF53649">
    <property type="entry name" value="Alkaline phosphatase-like"/>
    <property type="match status" value="1"/>
</dbReference>
<dbReference type="GO" id="GO:0016787">
    <property type="term" value="F:hydrolase activity"/>
    <property type="evidence" value="ECO:0007669"/>
    <property type="project" value="UniProtKB-KW"/>
</dbReference>
<dbReference type="KEGG" id="halu:HUG12_17350"/>
<dbReference type="Gene3D" id="3.40.720.10">
    <property type="entry name" value="Alkaline Phosphatase, subunit A"/>
    <property type="match status" value="1"/>
</dbReference>
<feature type="domain" description="Sulfatase N-terminal" evidence="2">
    <location>
        <begin position="158"/>
        <end position="323"/>
    </location>
</feature>
<dbReference type="InterPro" id="IPR052701">
    <property type="entry name" value="GAG_Ulvan_Degrading_Sulfatases"/>
</dbReference>
<organism evidence="3 4">
    <name type="scientific">Halorarum salinum</name>
    <dbReference type="NCBI Taxonomy" id="2743089"/>
    <lineage>
        <taxon>Archaea</taxon>
        <taxon>Methanobacteriati</taxon>
        <taxon>Methanobacteriota</taxon>
        <taxon>Stenosarchaea group</taxon>
        <taxon>Halobacteria</taxon>
        <taxon>Halobacteriales</taxon>
        <taxon>Haloferacaceae</taxon>
        <taxon>Halorarum</taxon>
    </lineage>
</organism>
<dbReference type="AlphaFoldDB" id="A0A7D5QDM7"/>
<dbReference type="EMBL" id="CP058579">
    <property type="protein sequence ID" value="QLG63400.1"/>
    <property type="molecule type" value="Genomic_DNA"/>
</dbReference>
<evidence type="ECO:0000256" key="1">
    <source>
        <dbReference type="SAM" id="MobiDB-lite"/>
    </source>
</evidence>
<dbReference type="Pfam" id="PF00884">
    <property type="entry name" value="Sulfatase"/>
    <property type="match status" value="1"/>
</dbReference>
<sequence>MNSVILLTVDSLRADRATPDCLSESLNILEKDYTKFENAYSYGVATPFAFPGIIAGTHPEGNGKIPTDATTLAEGIPGESTGYGNNGYLREDRGYAQGFTYFDENPSIDGKGGISFVDRVARRLQKITVVRESMIAKTVYNRYLRDPLPLSSVPADGMTKLVKNALEGESNEFIWGHWMDPHLPYHPETAIDPPEDVPSLEELEDIRDRISAADASALTESELRLSRELYDANVRYYDRYFSNLLSWMKKQHWYDDALIVVVSDHGEYFGEHGQLFHTWDIDPYDEAVHTPLWVKYPGQEDAGDVFNHVVGHGDIIATVADVLETHSLDPPEHTTPLSEESGRHVVSVSNTVKRLKENDGVYLIRRDGSEDEYGEVSEDGKDFAKKLNSPECRNSKGDAIGIEEAERRRRLENLGYR</sequence>
<keyword evidence="3" id="KW-0808">Transferase</keyword>
<dbReference type="GO" id="GO:0016740">
    <property type="term" value="F:transferase activity"/>
    <property type="evidence" value="ECO:0007669"/>
    <property type="project" value="UniProtKB-KW"/>
</dbReference>
<proteinExistence type="predicted"/>
<keyword evidence="3" id="KW-0378">Hydrolase</keyword>
<accession>A0A7D5QDM7</accession>
<reference evidence="3 4" key="1">
    <citation type="submission" date="2020-06" db="EMBL/GenBank/DDBJ databases">
        <title>NJ-3-1, isolated from saline soil.</title>
        <authorList>
            <person name="Cui H.L."/>
            <person name="Shi X."/>
        </authorList>
    </citation>
    <scope>NUCLEOTIDE SEQUENCE [LARGE SCALE GENOMIC DNA]</scope>
    <source>
        <strain evidence="3 4">NJ-3-1</strain>
    </source>
</reference>
<protein>
    <submittedName>
        <fullName evidence="3">Sulfatase-like hydrolase/transferase</fullName>
    </submittedName>
</protein>
<name>A0A7D5QDM7_9EURY</name>
<dbReference type="PANTHER" id="PTHR43751:SF3">
    <property type="entry name" value="SULFATASE N-TERMINAL DOMAIN-CONTAINING PROTEIN"/>
    <property type="match status" value="1"/>
</dbReference>
<dbReference type="RefSeq" id="WP_179269984.1">
    <property type="nucleotide sequence ID" value="NZ_CP058579.1"/>
</dbReference>
<dbReference type="OrthoDB" id="3164at2157"/>
<dbReference type="Proteomes" id="UP000509626">
    <property type="component" value="Chromosome"/>
</dbReference>
<gene>
    <name evidence="3" type="ORF">HUG12_17350</name>
</gene>
<evidence type="ECO:0000313" key="3">
    <source>
        <dbReference type="EMBL" id="QLG63400.1"/>
    </source>
</evidence>
<keyword evidence="4" id="KW-1185">Reference proteome</keyword>
<dbReference type="InterPro" id="IPR000917">
    <property type="entry name" value="Sulfatase_N"/>
</dbReference>